<dbReference type="Pfam" id="PF08740">
    <property type="entry name" value="BCS1_N"/>
    <property type="match status" value="1"/>
</dbReference>
<keyword evidence="18" id="KW-1185">Reference proteome</keyword>
<dbReference type="InterPro" id="IPR003959">
    <property type="entry name" value="ATPase_AAA_core"/>
</dbReference>
<evidence type="ECO:0000256" key="12">
    <source>
        <dbReference type="RuleBase" id="RU003651"/>
    </source>
</evidence>
<evidence type="ECO:0000256" key="10">
    <source>
        <dbReference type="ARBA" id="ARBA00023136"/>
    </source>
</evidence>
<dbReference type="SUPFAM" id="SSF52540">
    <property type="entry name" value="P-loop containing nucleoside triphosphate hydrolases"/>
    <property type="match status" value="1"/>
</dbReference>
<keyword evidence="7 12" id="KW-0067">ATP-binding</keyword>
<keyword evidence="10 14" id="KW-0472">Membrane</keyword>
<keyword evidence="9" id="KW-0496">Mitochondrion</keyword>
<evidence type="ECO:0000256" key="8">
    <source>
        <dbReference type="ARBA" id="ARBA00022989"/>
    </source>
</evidence>
<dbReference type="Gene3D" id="3.40.50.300">
    <property type="entry name" value="P-loop containing nucleotide triphosphate hydrolases"/>
    <property type="match status" value="1"/>
</dbReference>
<dbReference type="InterPro" id="IPR003593">
    <property type="entry name" value="AAA+_ATPase"/>
</dbReference>
<evidence type="ECO:0000256" key="9">
    <source>
        <dbReference type="ARBA" id="ARBA00023128"/>
    </source>
</evidence>
<evidence type="ECO:0000313" key="17">
    <source>
        <dbReference type="EMBL" id="KAL2059937.1"/>
    </source>
</evidence>
<protein>
    <recommendedName>
        <fullName evidence="19">Mitochondrial chaperone BCS1</fullName>
    </recommendedName>
</protein>
<feature type="domain" description="AAA+ ATPase" evidence="15">
    <location>
        <begin position="304"/>
        <end position="467"/>
    </location>
</feature>
<evidence type="ECO:0000256" key="13">
    <source>
        <dbReference type="SAM" id="MobiDB-lite"/>
    </source>
</evidence>
<dbReference type="InterPro" id="IPR050747">
    <property type="entry name" value="Mitochondrial_chaperone_BCS1"/>
</dbReference>
<evidence type="ECO:0000256" key="6">
    <source>
        <dbReference type="ARBA" id="ARBA00022801"/>
    </source>
</evidence>
<comment type="caution">
    <text evidence="17">The sequence shown here is derived from an EMBL/GenBank/DDBJ whole genome shotgun (WGS) entry which is preliminary data.</text>
</comment>
<feature type="region of interest" description="Disordered" evidence="13">
    <location>
        <begin position="485"/>
        <end position="530"/>
    </location>
</feature>
<dbReference type="PANTHER" id="PTHR23070">
    <property type="entry name" value="BCS1 AAA-TYPE ATPASE"/>
    <property type="match status" value="1"/>
</dbReference>
<accession>A0ABR4BQC1</accession>
<evidence type="ECO:0008006" key="19">
    <source>
        <dbReference type="Google" id="ProtNLM"/>
    </source>
</evidence>
<evidence type="ECO:0000259" key="15">
    <source>
        <dbReference type="SMART" id="SM00382"/>
    </source>
</evidence>
<comment type="subcellular location">
    <subcellularLocation>
        <location evidence="1">Mitochondrion inner membrane</location>
        <topology evidence="1">Single-pass membrane protein</topology>
    </subcellularLocation>
</comment>
<evidence type="ECO:0000256" key="14">
    <source>
        <dbReference type="SAM" id="Phobius"/>
    </source>
</evidence>
<dbReference type="InterPro" id="IPR003960">
    <property type="entry name" value="ATPase_AAA_CS"/>
</dbReference>
<sequence length="630" mass="69901">MRQKSLKSLVESAFPQVDGNSTGDPFIGFSPTTILETFVPGYGAIHKFLLVFFGFDVTVLVSLGLALFLGSKIFSSARNTIYSLINSYYMSDITVSSSDEIHSHIIAFLAHKYETKSSRRLMAETSRRSTWQFDKESGKEESTNDTDGNITWLNFSNQAAKTHPRFTPAMGSHDFWHEGTYFNVRRKELSVFKDMGGGDTTLRDKQTLTLSCYGRSTEPIKRFIQDAKVHFHLGHNAKTIIKRPATKDMRRYRGQSWVHIAERPCRPMKTVVLDEERKHGVMVDINEYLKPSTARWHANRGIPYRRGYLFYGPPGTGKTSLTFALAGHFGLDIHVVSLLEPTLTEEELGTLFTALPARCIVLLEDIDTAGLLRAPSEEEKDTGPAENSAENELNVANLAKALKKANRLTDEEKKKGISLSGLLNIIDGVASHEGRVLVMTTNQPEKLDEALIRPGRVDYQVAFGNATQTQIKELFERMYTNDLPRAQPISLPTSTVQDSISNTTTTTQSVHTPPATPGIPSTPITSQPPLEGTAVTAKEMTDAKAQDSHFNSKGGKETISESELSSIATAFARQVPNQQFSPAEIQGFLLSRKTDPRKALREVGAWVEGLVEQKKKGRSWAVSTEEGNLN</sequence>
<dbReference type="InterPro" id="IPR057495">
    <property type="entry name" value="AAA_lid_BCS1"/>
</dbReference>
<feature type="compositionally biased region" description="Polar residues" evidence="13">
    <location>
        <begin position="490"/>
        <end position="502"/>
    </location>
</feature>
<gene>
    <name evidence="17" type="ORF">VTL71DRAFT_10092</name>
</gene>
<evidence type="ECO:0000313" key="18">
    <source>
        <dbReference type="Proteomes" id="UP001595075"/>
    </source>
</evidence>
<feature type="domain" description="BCS1 N-terminal" evidence="16">
    <location>
        <begin position="61"/>
        <end position="271"/>
    </location>
</feature>
<name>A0ABR4BQC1_9HELO</name>
<keyword evidence="6" id="KW-0378">Hydrolase</keyword>
<dbReference type="Pfam" id="PF00004">
    <property type="entry name" value="AAA"/>
    <property type="match status" value="2"/>
</dbReference>
<feature type="transmembrane region" description="Helical" evidence="14">
    <location>
        <begin position="48"/>
        <end position="69"/>
    </location>
</feature>
<evidence type="ECO:0000256" key="3">
    <source>
        <dbReference type="ARBA" id="ARBA00022692"/>
    </source>
</evidence>
<comment type="similarity">
    <text evidence="2">Belongs to the AAA ATPase family. BCS1 subfamily.</text>
</comment>
<dbReference type="PROSITE" id="PS00674">
    <property type="entry name" value="AAA"/>
    <property type="match status" value="1"/>
</dbReference>
<dbReference type="InterPro" id="IPR014851">
    <property type="entry name" value="BCS1_N"/>
</dbReference>
<reference evidence="17 18" key="1">
    <citation type="journal article" date="2024" name="Commun. Biol.">
        <title>Comparative genomic analysis of thermophilic fungi reveals convergent evolutionary adaptations and gene losses.</title>
        <authorList>
            <person name="Steindorff A.S."/>
            <person name="Aguilar-Pontes M.V."/>
            <person name="Robinson A.J."/>
            <person name="Andreopoulos B."/>
            <person name="LaButti K."/>
            <person name="Kuo A."/>
            <person name="Mondo S."/>
            <person name="Riley R."/>
            <person name="Otillar R."/>
            <person name="Haridas S."/>
            <person name="Lipzen A."/>
            <person name="Grimwood J."/>
            <person name="Schmutz J."/>
            <person name="Clum A."/>
            <person name="Reid I.D."/>
            <person name="Moisan M.C."/>
            <person name="Butler G."/>
            <person name="Nguyen T.T.M."/>
            <person name="Dewar K."/>
            <person name="Conant G."/>
            <person name="Drula E."/>
            <person name="Henrissat B."/>
            <person name="Hansel C."/>
            <person name="Singer S."/>
            <person name="Hutchinson M.I."/>
            <person name="de Vries R.P."/>
            <person name="Natvig D.O."/>
            <person name="Powell A.J."/>
            <person name="Tsang A."/>
            <person name="Grigoriev I.V."/>
        </authorList>
    </citation>
    <scope>NUCLEOTIDE SEQUENCE [LARGE SCALE GENOMIC DNA]</scope>
    <source>
        <strain evidence="17 18">CBS 494.80</strain>
    </source>
</reference>
<dbReference type="Proteomes" id="UP001595075">
    <property type="component" value="Unassembled WGS sequence"/>
</dbReference>
<comment type="catalytic activity">
    <reaction evidence="11">
        <text>ATP + H2O = ADP + phosphate + H(+)</text>
        <dbReference type="Rhea" id="RHEA:13065"/>
        <dbReference type="ChEBI" id="CHEBI:15377"/>
        <dbReference type="ChEBI" id="CHEBI:15378"/>
        <dbReference type="ChEBI" id="CHEBI:30616"/>
        <dbReference type="ChEBI" id="CHEBI:43474"/>
        <dbReference type="ChEBI" id="CHEBI:456216"/>
    </reaction>
    <physiologicalReaction direction="left-to-right" evidence="11">
        <dbReference type="Rhea" id="RHEA:13066"/>
    </physiologicalReaction>
</comment>
<evidence type="ECO:0000256" key="7">
    <source>
        <dbReference type="ARBA" id="ARBA00022840"/>
    </source>
</evidence>
<keyword evidence="3 14" id="KW-0812">Transmembrane</keyword>
<dbReference type="Pfam" id="PF25426">
    <property type="entry name" value="AAA_lid_BCS1"/>
    <property type="match status" value="1"/>
</dbReference>
<dbReference type="InterPro" id="IPR027417">
    <property type="entry name" value="P-loop_NTPase"/>
</dbReference>
<keyword evidence="4 12" id="KW-0547">Nucleotide-binding</keyword>
<evidence type="ECO:0000256" key="11">
    <source>
        <dbReference type="ARBA" id="ARBA00048778"/>
    </source>
</evidence>
<organism evidence="17 18">
    <name type="scientific">Oculimacula yallundae</name>
    <dbReference type="NCBI Taxonomy" id="86028"/>
    <lineage>
        <taxon>Eukaryota</taxon>
        <taxon>Fungi</taxon>
        <taxon>Dikarya</taxon>
        <taxon>Ascomycota</taxon>
        <taxon>Pezizomycotina</taxon>
        <taxon>Leotiomycetes</taxon>
        <taxon>Helotiales</taxon>
        <taxon>Ploettnerulaceae</taxon>
        <taxon>Oculimacula</taxon>
    </lineage>
</organism>
<dbReference type="EMBL" id="JAZHXI010000025">
    <property type="protein sequence ID" value="KAL2059937.1"/>
    <property type="molecule type" value="Genomic_DNA"/>
</dbReference>
<dbReference type="SMART" id="SM00382">
    <property type="entry name" value="AAA"/>
    <property type="match status" value="1"/>
</dbReference>
<evidence type="ECO:0000256" key="1">
    <source>
        <dbReference type="ARBA" id="ARBA00004434"/>
    </source>
</evidence>
<evidence type="ECO:0000259" key="16">
    <source>
        <dbReference type="SMART" id="SM01024"/>
    </source>
</evidence>
<proteinExistence type="inferred from homology"/>
<keyword evidence="8 14" id="KW-1133">Transmembrane helix</keyword>
<keyword evidence="5" id="KW-0999">Mitochondrion inner membrane</keyword>
<dbReference type="SMART" id="SM01024">
    <property type="entry name" value="BCS1_N"/>
    <property type="match status" value="1"/>
</dbReference>
<evidence type="ECO:0000256" key="4">
    <source>
        <dbReference type="ARBA" id="ARBA00022741"/>
    </source>
</evidence>
<evidence type="ECO:0000256" key="5">
    <source>
        <dbReference type="ARBA" id="ARBA00022792"/>
    </source>
</evidence>
<evidence type="ECO:0000256" key="2">
    <source>
        <dbReference type="ARBA" id="ARBA00007448"/>
    </source>
</evidence>